<dbReference type="NCBIfam" id="NF005363">
    <property type="entry name" value="PRK06876.1"/>
    <property type="match status" value="1"/>
</dbReference>
<evidence type="ECO:0000313" key="19">
    <source>
        <dbReference type="Proteomes" id="UP000190409"/>
    </source>
</evidence>
<name>A0A1S8KQP8_9LACT</name>
<dbReference type="GO" id="GO:0005886">
    <property type="term" value="C:plasma membrane"/>
    <property type="evidence" value="ECO:0007669"/>
    <property type="project" value="UniProtKB-SubCell"/>
</dbReference>
<dbReference type="Gene3D" id="1.20.20.10">
    <property type="entry name" value="F1F0 ATP synthase subunit C"/>
    <property type="match status" value="1"/>
</dbReference>
<evidence type="ECO:0000313" key="21">
    <source>
        <dbReference type="Proteomes" id="UP000315953"/>
    </source>
</evidence>
<dbReference type="HAMAP" id="MF_01396">
    <property type="entry name" value="ATP_synth_c_bact"/>
    <property type="match status" value="1"/>
</dbReference>
<evidence type="ECO:0000259" key="15">
    <source>
        <dbReference type="Pfam" id="PF00137"/>
    </source>
</evidence>
<dbReference type="GO" id="GO:0045259">
    <property type="term" value="C:proton-transporting ATP synthase complex"/>
    <property type="evidence" value="ECO:0007669"/>
    <property type="project" value="UniProtKB-KW"/>
</dbReference>
<keyword evidence="12 14" id="KW-0066">ATP synthesis</keyword>
<dbReference type="RefSeq" id="WP_004634834.1">
    <property type="nucleotide sequence ID" value="NZ_CAJHJL010000004.1"/>
</dbReference>
<keyword evidence="9 14" id="KW-0406">Ion transport</keyword>
<comment type="function">
    <text evidence="14">Key component of the F(0) channel; it plays a direct role in translocation across the membrane. A homomeric c-ring of between 10-14 subunits forms the central stalk rotor element with the F(1) delta and epsilon subunits.</text>
</comment>
<dbReference type="InterPro" id="IPR038662">
    <property type="entry name" value="ATP_synth_F0_csu_sf"/>
</dbReference>
<reference evidence="16 19" key="1">
    <citation type="submission" date="2017-01" db="EMBL/GenBank/DDBJ databases">
        <title>Complete Genome Sequence of Dolosigranulum pigrum isolated from a Patient with interstitial lung disease.</title>
        <authorList>
            <person name="Mukhopadhyay R."/>
            <person name="Joaquin J."/>
            <person name="Hogue R."/>
            <person name="Fitzgerald S."/>
            <person name="Jospin G."/>
            <person name="Eisen J.A."/>
            <person name="Chaturvedi V."/>
        </authorList>
    </citation>
    <scope>NUCLEOTIDE SEQUENCE [LARGE SCALE GENOMIC DNA]</scope>
    <source>
        <strain evidence="16 19">15S00348</strain>
    </source>
</reference>
<dbReference type="EMBL" id="NAQV01000003">
    <property type="protein sequence ID" value="RAN64931.1"/>
    <property type="molecule type" value="Genomic_DNA"/>
</dbReference>
<keyword evidence="8 14" id="KW-1133">Transmembrane helix</keyword>
<feature type="transmembrane region" description="Helical" evidence="14">
    <location>
        <begin position="46"/>
        <end position="69"/>
    </location>
</feature>
<evidence type="ECO:0000256" key="12">
    <source>
        <dbReference type="ARBA" id="ARBA00023310"/>
    </source>
</evidence>
<evidence type="ECO:0000313" key="20">
    <source>
        <dbReference type="Proteomes" id="UP000249099"/>
    </source>
</evidence>
<dbReference type="Proteomes" id="UP000190409">
    <property type="component" value="Unassembled WGS sequence"/>
</dbReference>
<dbReference type="GO" id="GO:0033177">
    <property type="term" value="C:proton-transporting two-sector ATPase complex, proton-transporting domain"/>
    <property type="evidence" value="ECO:0007669"/>
    <property type="project" value="InterPro"/>
</dbReference>
<dbReference type="InterPro" id="IPR005953">
    <property type="entry name" value="ATP_synth_csu_bac/chlpt"/>
</dbReference>
<evidence type="ECO:0000256" key="4">
    <source>
        <dbReference type="ARBA" id="ARBA00022475"/>
    </source>
</evidence>
<keyword evidence="3 14" id="KW-0813">Transport</keyword>
<dbReference type="PANTHER" id="PTHR10031:SF0">
    <property type="entry name" value="ATPASE PROTEIN 9"/>
    <property type="match status" value="1"/>
</dbReference>
<dbReference type="GeneID" id="42693701"/>
<dbReference type="GO" id="GO:0008289">
    <property type="term" value="F:lipid binding"/>
    <property type="evidence" value="ECO:0007669"/>
    <property type="project" value="UniProtKB-KW"/>
</dbReference>
<feature type="domain" description="V-ATPase proteolipid subunit C-like" evidence="15">
    <location>
        <begin position="4"/>
        <end position="67"/>
    </location>
</feature>
<evidence type="ECO:0000256" key="14">
    <source>
        <dbReference type="HAMAP-Rule" id="MF_01396"/>
    </source>
</evidence>
<feature type="site" description="Reversibly protonated during proton transport" evidence="14">
    <location>
        <position position="54"/>
    </location>
</feature>
<dbReference type="GO" id="GO:0046933">
    <property type="term" value="F:proton-transporting ATP synthase activity, rotational mechanism"/>
    <property type="evidence" value="ECO:0007669"/>
    <property type="project" value="UniProtKB-UniRule"/>
</dbReference>
<sequence length="70" mass="7156">MNGLAAAIGIGVAAFGAAIGNGLVISKAIESMSRQPEMENKIRATMLLGVGLIEAIPIMAAVIAFILAFR</sequence>
<dbReference type="Proteomes" id="UP000249099">
    <property type="component" value="Unassembled WGS sequence"/>
</dbReference>
<comment type="subcellular location">
    <subcellularLocation>
        <location evidence="14">Cell membrane</location>
        <topology evidence="14">Multi-pass membrane protein</topology>
    </subcellularLocation>
    <subcellularLocation>
        <location evidence="1">Membrane</location>
        <topology evidence="1">Multi-pass membrane protein</topology>
    </subcellularLocation>
</comment>
<dbReference type="PRINTS" id="PR00124">
    <property type="entry name" value="ATPASEC"/>
</dbReference>
<comment type="similarity">
    <text evidence="2 14">Belongs to the ATPase C chain family.</text>
</comment>
<dbReference type="SUPFAM" id="SSF81333">
    <property type="entry name" value="F1F0 ATP synthase subunit C"/>
    <property type="match status" value="1"/>
</dbReference>
<organism evidence="16 19">
    <name type="scientific">Dolosigranulum pigrum</name>
    <dbReference type="NCBI Taxonomy" id="29394"/>
    <lineage>
        <taxon>Bacteria</taxon>
        <taxon>Bacillati</taxon>
        <taxon>Bacillota</taxon>
        <taxon>Bacilli</taxon>
        <taxon>Lactobacillales</taxon>
        <taxon>Carnobacteriaceae</taxon>
        <taxon>Dolosigranulum</taxon>
    </lineage>
</organism>
<evidence type="ECO:0000313" key="17">
    <source>
        <dbReference type="EMBL" id="QDO90828.1"/>
    </source>
</evidence>
<keyword evidence="6 14" id="KW-0812">Transmembrane</keyword>
<evidence type="ECO:0000313" key="16">
    <source>
        <dbReference type="EMBL" id="OOL81871.1"/>
    </source>
</evidence>
<evidence type="ECO:0000256" key="5">
    <source>
        <dbReference type="ARBA" id="ARBA00022547"/>
    </source>
</evidence>
<dbReference type="EMBL" id="MUYF01000003">
    <property type="protein sequence ID" value="OOL81871.1"/>
    <property type="molecule type" value="Genomic_DNA"/>
</dbReference>
<dbReference type="NCBIfam" id="TIGR01260">
    <property type="entry name" value="ATP_synt_c"/>
    <property type="match status" value="1"/>
</dbReference>
<evidence type="ECO:0000256" key="10">
    <source>
        <dbReference type="ARBA" id="ARBA00023121"/>
    </source>
</evidence>
<evidence type="ECO:0000256" key="3">
    <source>
        <dbReference type="ARBA" id="ARBA00022448"/>
    </source>
</evidence>
<keyword evidence="4 14" id="KW-1003">Cell membrane</keyword>
<dbReference type="OrthoDB" id="2357540at2"/>
<dbReference type="Pfam" id="PF00137">
    <property type="entry name" value="ATP-synt_C"/>
    <property type="match status" value="1"/>
</dbReference>
<protein>
    <recommendedName>
        <fullName evidence="14">ATP synthase subunit c</fullName>
    </recommendedName>
    <alternativeName>
        <fullName evidence="14">ATP synthase F(0) sector subunit c</fullName>
    </alternativeName>
    <alternativeName>
        <fullName evidence="14">F-type ATPase subunit c</fullName>
        <shortName evidence="14">F-ATPase subunit c</shortName>
    </alternativeName>
    <alternativeName>
        <fullName evidence="14">Lipid-binding protein</fullName>
    </alternativeName>
</protein>
<evidence type="ECO:0000256" key="1">
    <source>
        <dbReference type="ARBA" id="ARBA00004141"/>
    </source>
</evidence>
<evidence type="ECO:0000256" key="13">
    <source>
        <dbReference type="ARBA" id="ARBA00025198"/>
    </source>
</evidence>
<gene>
    <name evidence="14 17" type="primary">atpE</name>
    <name evidence="18" type="ORF">B8A44_00795</name>
    <name evidence="16" type="ORF">BWX42_09325</name>
    <name evidence="17" type="ORF">FNV33_01700</name>
</gene>
<reference evidence="18 20" key="2">
    <citation type="submission" date="2017-03" db="EMBL/GenBank/DDBJ databases">
        <title>wgs assembly of Dolosigranulum pigrum KPL CDC strains.</title>
        <authorList>
            <person name="Brugger S.D."/>
            <person name="Pettigrew M."/>
            <person name="Kong Y."/>
            <person name="Lemon K.P."/>
        </authorList>
    </citation>
    <scope>NUCLEOTIDE SEQUENCE [LARGE SCALE GENOMIC DNA]</scope>
    <source>
        <strain evidence="18 20">KPL1931_CDC4294-98</strain>
    </source>
</reference>
<dbReference type="EMBL" id="CP041626">
    <property type="protein sequence ID" value="QDO90828.1"/>
    <property type="molecule type" value="Genomic_DNA"/>
</dbReference>
<evidence type="ECO:0000256" key="6">
    <source>
        <dbReference type="ARBA" id="ARBA00022692"/>
    </source>
</evidence>
<keyword evidence="11 14" id="KW-0472">Membrane</keyword>
<reference evidence="17 21" key="3">
    <citation type="submission" date="2019-07" db="EMBL/GenBank/DDBJ databases">
        <title>Genome assembly of a nasal isolate of Dolosigranulum pigrum from a chronic sinusitis patient.</title>
        <authorList>
            <person name="Baig S."/>
            <person name="Overballe-Petersen S."/>
            <person name="Kaspar U."/>
            <person name="Rendboe A."/>
            <person name="de Man T."/>
            <person name="Liu C."/>
            <person name="Price L.B."/>
            <person name="Stegger M."/>
            <person name="Becker K."/>
            <person name="Skytt Andersen P."/>
        </authorList>
    </citation>
    <scope>NUCLEOTIDE SEQUENCE [LARGE SCALE GENOMIC DNA]</scope>
    <source>
        <strain evidence="17 21">83VPs-KB5</strain>
    </source>
</reference>
<dbReference type="Proteomes" id="UP000315953">
    <property type="component" value="Chromosome"/>
</dbReference>
<dbReference type="FunFam" id="1.20.20.10:FF:000004">
    <property type="entry name" value="ATP synthase subunit c"/>
    <property type="match status" value="1"/>
</dbReference>
<accession>A0A1S8KQP8</accession>
<keyword evidence="5 14" id="KW-0138">CF(0)</keyword>
<dbReference type="AlphaFoldDB" id="A0A1S8KQP8"/>
<dbReference type="InterPro" id="IPR000454">
    <property type="entry name" value="ATP_synth_F0_csu"/>
</dbReference>
<dbReference type="KEGG" id="dpm:FNV33_01700"/>
<dbReference type="InterPro" id="IPR035921">
    <property type="entry name" value="F/V-ATP_Csub_sf"/>
</dbReference>
<proteinExistence type="inferred from homology"/>
<evidence type="ECO:0000256" key="9">
    <source>
        <dbReference type="ARBA" id="ARBA00023065"/>
    </source>
</evidence>
<dbReference type="InterPro" id="IPR020537">
    <property type="entry name" value="ATP_synth_F0_csu_DDCD_BS"/>
</dbReference>
<dbReference type="PROSITE" id="PS00605">
    <property type="entry name" value="ATPASE_C"/>
    <property type="match status" value="1"/>
</dbReference>
<keyword evidence="10 14" id="KW-0446">Lipid-binding</keyword>
<keyword evidence="7 14" id="KW-0375">Hydrogen ion transport</keyword>
<evidence type="ECO:0000256" key="7">
    <source>
        <dbReference type="ARBA" id="ARBA00022781"/>
    </source>
</evidence>
<dbReference type="CDD" id="cd18185">
    <property type="entry name" value="ATP-synt_Fo_c_ATPE"/>
    <property type="match status" value="1"/>
</dbReference>
<dbReference type="PANTHER" id="PTHR10031">
    <property type="entry name" value="ATP SYNTHASE LIPID-BINDING PROTEIN, MITOCHONDRIAL"/>
    <property type="match status" value="1"/>
</dbReference>
<feature type="transmembrane region" description="Helical" evidence="14">
    <location>
        <begin position="6"/>
        <end position="25"/>
    </location>
</feature>
<evidence type="ECO:0000256" key="11">
    <source>
        <dbReference type="ARBA" id="ARBA00023136"/>
    </source>
</evidence>
<dbReference type="InterPro" id="IPR002379">
    <property type="entry name" value="ATPase_proteolipid_c-like_dom"/>
</dbReference>
<evidence type="ECO:0000256" key="8">
    <source>
        <dbReference type="ARBA" id="ARBA00022989"/>
    </source>
</evidence>
<evidence type="ECO:0000313" key="18">
    <source>
        <dbReference type="EMBL" id="RAN64931.1"/>
    </source>
</evidence>
<evidence type="ECO:0000256" key="2">
    <source>
        <dbReference type="ARBA" id="ARBA00006704"/>
    </source>
</evidence>
<comment type="function">
    <text evidence="13 14">F(1)F(0) ATP synthase produces ATP from ADP in the presence of a proton or sodium gradient. F-type ATPases consist of two structural domains, F(1) containing the extramembraneous catalytic core and F(0) containing the membrane proton channel, linked together by a central stalk and a peripheral stalk. During catalysis, ATP synthesis in the catalytic domain of F(1) is coupled via a rotary mechanism of the central stalk subunits to proton translocation.</text>
</comment>